<keyword evidence="1" id="KW-0472">Membrane</keyword>
<feature type="transmembrane region" description="Helical" evidence="1">
    <location>
        <begin position="118"/>
        <end position="137"/>
    </location>
</feature>
<sequence>MAASGSGLALKMGVMYLLLVGDAIINTIFEHEWNDHTHLTALICTQVSVRLLLLVWFLVLLAPTFLLRWGLTLVALRDFMPLCVTWAASIVLTLAFRIPRMQGYGMDYFLDGWTYRIFLVLHTFASVGLYVVCLWSCMRLARPHYYLPHLWNKQGKRGGQSR</sequence>
<dbReference type="Pfam" id="PF14935">
    <property type="entry name" value="TMEM138"/>
    <property type="match status" value="1"/>
</dbReference>
<keyword evidence="1" id="KW-0812">Transmembrane</keyword>
<dbReference type="InParanoid" id="A0A0G4ESY8"/>
<accession>A0A0G4ESY8</accession>
<evidence type="ECO:0000313" key="3">
    <source>
        <dbReference type="Proteomes" id="UP000041254"/>
    </source>
</evidence>
<reference evidence="2 3" key="1">
    <citation type="submission" date="2014-11" db="EMBL/GenBank/DDBJ databases">
        <authorList>
            <person name="Zhu J."/>
            <person name="Qi W."/>
            <person name="Song R."/>
        </authorList>
    </citation>
    <scope>NUCLEOTIDE SEQUENCE [LARGE SCALE GENOMIC DNA]</scope>
</reference>
<keyword evidence="3" id="KW-1185">Reference proteome</keyword>
<dbReference type="InterPro" id="IPR024133">
    <property type="entry name" value="TM_138"/>
</dbReference>
<keyword evidence="1" id="KW-1133">Transmembrane helix</keyword>
<evidence type="ECO:0000256" key="1">
    <source>
        <dbReference type="SAM" id="Phobius"/>
    </source>
</evidence>
<dbReference type="EMBL" id="CDMY01000304">
    <property type="protein sequence ID" value="CEM00995.1"/>
    <property type="molecule type" value="Genomic_DNA"/>
</dbReference>
<feature type="transmembrane region" description="Helical" evidence="1">
    <location>
        <begin position="12"/>
        <end position="29"/>
    </location>
</feature>
<evidence type="ECO:0000313" key="2">
    <source>
        <dbReference type="EMBL" id="CEM00995.1"/>
    </source>
</evidence>
<name>A0A0G4ESY8_VITBC</name>
<dbReference type="OMA" id="NTIFEHE"/>
<proteinExistence type="predicted"/>
<gene>
    <name evidence="2" type="ORF">Vbra_8097</name>
</gene>
<dbReference type="VEuPathDB" id="CryptoDB:Vbra_8097"/>
<feature type="transmembrane region" description="Helical" evidence="1">
    <location>
        <begin position="79"/>
        <end position="98"/>
    </location>
</feature>
<feature type="transmembrane region" description="Helical" evidence="1">
    <location>
        <begin position="49"/>
        <end position="67"/>
    </location>
</feature>
<organism evidence="2 3">
    <name type="scientific">Vitrella brassicaformis (strain CCMP3155)</name>
    <dbReference type="NCBI Taxonomy" id="1169540"/>
    <lineage>
        <taxon>Eukaryota</taxon>
        <taxon>Sar</taxon>
        <taxon>Alveolata</taxon>
        <taxon>Colpodellida</taxon>
        <taxon>Vitrellaceae</taxon>
        <taxon>Vitrella</taxon>
    </lineage>
</organism>
<dbReference type="AlphaFoldDB" id="A0A0G4ESY8"/>
<dbReference type="Proteomes" id="UP000041254">
    <property type="component" value="Unassembled WGS sequence"/>
</dbReference>
<protein>
    <submittedName>
        <fullName evidence="2">Uncharacterized protein</fullName>
    </submittedName>
</protein>